<dbReference type="Gene3D" id="3.30.420.280">
    <property type="match status" value="1"/>
</dbReference>
<dbReference type="EMBL" id="DNAA01000249">
    <property type="protein sequence ID" value="HBA09945.1"/>
    <property type="molecule type" value="Genomic_DNA"/>
</dbReference>
<evidence type="ECO:0000313" key="2">
    <source>
        <dbReference type="EMBL" id="HBA09945.1"/>
    </source>
</evidence>
<evidence type="ECO:0000313" key="3">
    <source>
        <dbReference type="Proteomes" id="UP000264313"/>
    </source>
</evidence>
<gene>
    <name evidence="2" type="ORF">DCW48_10680</name>
</gene>
<dbReference type="PANTHER" id="PTHR39184">
    <property type="match status" value="1"/>
</dbReference>
<sequence>MAENLDVHFPEKLQFLFAPKRYKVAHGGRGSGKSYNFAQALILLAAQKPMRVLCTREIQKSIKQSVHLLLSDQIQRLGLGAFFTVLETEIRGMNGSLFMFAGLAQHTVESIKSIEGCDIVWVEEAQTVSKKSWDILIPTIRKDDSEIWVSFNPDLDTDDTYTRFVLNPAPSATVVEMNFSDNPYFPKELEAERLHCMTSNPEDYDNIWLGKCRSAVTGAIYANEVNAATIHGRICNVPYDPLLKVHAIWDLGWNDSMSILLVQKVRSEIRIIESIEDDHKTLDYYAGLLNSKKYNWGYDYLPHDGRTKDFKTGKSTEELLKAFGRKVKITPNMPIESGIKAARLMFSQCYFDKVHAIRLLECLKRYRRSINPRTNEAGAPLHDTYSHSADAFRYLAVNAESLSNEDRRAPVAAPRWQPYDSGVGY</sequence>
<name>A0A351RD24_9PROT</name>
<dbReference type="Pfam" id="PF04466">
    <property type="entry name" value="Terminase_3"/>
    <property type="match status" value="1"/>
</dbReference>
<feature type="domain" description="Phage terminase large subunit N-terminal" evidence="1">
    <location>
        <begin position="20"/>
        <end position="210"/>
    </location>
</feature>
<dbReference type="InterPro" id="IPR035412">
    <property type="entry name" value="Terminase_L_N"/>
</dbReference>
<dbReference type="InterPro" id="IPR052380">
    <property type="entry name" value="Viral_DNA_packaging_terminase"/>
</dbReference>
<dbReference type="Proteomes" id="UP000264313">
    <property type="component" value="Unassembled WGS sequence"/>
</dbReference>
<organism evidence="2 3">
    <name type="scientific">Methylotenera mobilis</name>
    <dbReference type="NCBI Taxonomy" id="359408"/>
    <lineage>
        <taxon>Bacteria</taxon>
        <taxon>Pseudomonadati</taxon>
        <taxon>Pseudomonadota</taxon>
        <taxon>Betaproteobacteria</taxon>
        <taxon>Nitrosomonadales</taxon>
        <taxon>Methylophilaceae</taxon>
        <taxon>Methylotenera</taxon>
    </lineage>
</organism>
<evidence type="ECO:0000259" key="1">
    <source>
        <dbReference type="Pfam" id="PF04466"/>
    </source>
</evidence>
<reference evidence="2 3" key="1">
    <citation type="journal article" date="2018" name="Nat. Biotechnol.">
        <title>A standardized bacterial taxonomy based on genome phylogeny substantially revises the tree of life.</title>
        <authorList>
            <person name="Parks D.H."/>
            <person name="Chuvochina M."/>
            <person name="Waite D.W."/>
            <person name="Rinke C."/>
            <person name="Skarshewski A."/>
            <person name="Chaumeil P.A."/>
            <person name="Hugenholtz P."/>
        </authorList>
    </citation>
    <scope>NUCLEOTIDE SEQUENCE [LARGE SCALE GENOMIC DNA]</scope>
    <source>
        <strain evidence="2">UBA9958</strain>
    </source>
</reference>
<dbReference type="PANTHER" id="PTHR39184:SF1">
    <property type="entry name" value="PBSX PHAGE TERMINASE LARGE SUBUNIT"/>
    <property type="match status" value="1"/>
</dbReference>
<protein>
    <submittedName>
        <fullName evidence="2">PBSX family phage terminase large subunit</fullName>
    </submittedName>
</protein>
<dbReference type="SUPFAM" id="SSF52540">
    <property type="entry name" value="P-loop containing nucleoside triphosphate hydrolases"/>
    <property type="match status" value="1"/>
</dbReference>
<comment type="caution">
    <text evidence="2">The sequence shown here is derived from an EMBL/GenBank/DDBJ whole genome shotgun (WGS) entry which is preliminary data.</text>
</comment>
<dbReference type="InterPro" id="IPR006437">
    <property type="entry name" value="Phage_terminase_lsu"/>
</dbReference>
<dbReference type="NCBIfam" id="TIGR01547">
    <property type="entry name" value="phage_term_2"/>
    <property type="match status" value="1"/>
</dbReference>
<accession>A0A351RD24</accession>
<dbReference type="InterPro" id="IPR027417">
    <property type="entry name" value="P-loop_NTPase"/>
</dbReference>
<dbReference type="AlphaFoldDB" id="A0A351RD24"/>
<dbReference type="Gene3D" id="3.40.50.300">
    <property type="entry name" value="P-loop containing nucleotide triphosphate hydrolases"/>
    <property type="match status" value="1"/>
</dbReference>
<proteinExistence type="predicted"/>